<evidence type="ECO:0000313" key="2">
    <source>
        <dbReference type="Proteomes" id="UP000015104"/>
    </source>
</evidence>
<dbReference type="EnsemblMetazoa" id="tetur08g06470.1">
    <property type="protein sequence ID" value="tetur08g06470.1"/>
    <property type="gene ID" value="tetur08g06470"/>
</dbReference>
<reference evidence="1" key="2">
    <citation type="submission" date="2015-06" db="UniProtKB">
        <authorList>
            <consortium name="EnsemblMetazoa"/>
        </authorList>
    </citation>
    <scope>IDENTIFICATION</scope>
</reference>
<dbReference type="EMBL" id="CAEY01001958">
    <property type="status" value="NOT_ANNOTATED_CDS"/>
    <property type="molecule type" value="Genomic_DNA"/>
</dbReference>
<name>T1KC59_TETUR</name>
<accession>T1KC59</accession>
<organism evidence="1 2">
    <name type="scientific">Tetranychus urticae</name>
    <name type="common">Two-spotted spider mite</name>
    <dbReference type="NCBI Taxonomy" id="32264"/>
    <lineage>
        <taxon>Eukaryota</taxon>
        <taxon>Metazoa</taxon>
        <taxon>Ecdysozoa</taxon>
        <taxon>Arthropoda</taxon>
        <taxon>Chelicerata</taxon>
        <taxon>Arachnida</taxon>
        <taxon>Acari</taxon>
        <taxon>Acariformes</taxon>
        <taxon>Trombidiformes</taxon>
        <taxon>Prostigmata</taxon>
        <taxon>Eleutherengona</taxon>
        <taxon>Raphignathae</taxon>
        <taxon>Tetranychoidea</taxon>
        <taxon>Tetranychidae</taxon>
        <taxon>Tetranychus</taxon>
    </lineage>
</organism>
<reference evidence="2" key="1">
    <citation type="submission" date="2011-08" db="EMBL/GenBank/DDBJ databases">
        <authorList>
            <person name="Rombauts S."/>
        </authorList>
    </citation>
    <scope>NUCLEOTIDE SEQUENCE</scope>
    <source>
        <strain evidence="2">London</strain>
    </source>
</reference>
<protein>
    <submittedName>
        <fullName evidence="1">Uncharacterized protein</fullName>
    </submittedName>
</protein>
<dbReference type="Proteomes" id="UP000015104">
    <property type="component" value="Unassembled WGS sequence"/>
</dbReference>
<dbReference type="AlphaFoldDB" id="T1KC59"/>
<keyword evidence="2" id="KW-1185">Reference proteome</keyword>
<evidence type="ECO:0000313" key="1">
    <source>
        <dbReference type="EnsemblMetazoa" id="tetur08g06470.1"/>
    </source>
</evidence>
<proteinExistence type="predicted"/>
<sequence length="30" mass="3331">MEIPLTMSHFHSGNILNGDLIILPTPLISR</sequence>
<dbReference type="HOGENOM" id="CLU_3406784_0_0_1"/>